<sequence>MSVENRRALGSRYHLLERIGSGAMGEVWRAEDRTDGSVVAAKLLRSDLTSDPAIVARFVQERSILVTLRHPRIVRVRDLVVEGDDLAIVMDLVEGADLRHHLRERGTFAPELAVGVAGAVLDALAAAHEAGCLHRDVKPDNVLIARADDLGPDDVRLSDFSIARLAQESTVMATGLLGTPGYMPPELFVHGTFSAASDVYAAGVLLYELLAGRTPFAGPGTAHTVGNRHVAMAPPQLPVPEPLWRALETMLAKDPAQRLPAARTAELLRTLPAEALAGPALPVQPDPTSWTPVGATTPEAGPIHVRETPAGVDVGATFVPRTEEPAAPVARDGEVRPLAPVTGLGGVDAPETMLGRPVEAAPRPVLEPAVAAAPERTRPRWFVPAVALGSVAALGLAAWGLTAVLGGGGGSDTAGSGGPIETVSIADPLPTGLTVTHEATYDPEQKIVDLTIRYGTQSAPLTGPFLEVVPPLSEGQECPGLAWQGAQVTPNIPRATGISVPCAYAITTDPIPAQDSVEVESRISIELPPTKDALDAWLESVVTNTDAALGIQPRTTAYAAQRLSDVVVQISPTQPRVGIGALGVTLLPVWRGSSEPDQSDPLFDSRAFGDPTSMLQQVAGGLSGVRLSDGCSGALTITDGLRVGVSRRADDCQVDARLGNFTDLSSPTFRIESAGG</sequence>
<name>A0ABP7XCL8_9ACTN</name>
<reference evidence="10" key="1">
    <citation type="journal article" date="2019" name="Int. J. Syst. Evol. Microbiol.">
        <title>The Global Catalogue of Microorganisms (GCM) 10K type strain sequencing project: providing services to taxonomists for standard genome sequencing and annotation.</title>
        <authorList>
            <consortium name="The Broad Institute Genomics Platform"/>
            <consortium name="The Broad Institute Genome Sequencing Center for Infectious Disease"/>
            <person name="Wu L."/>
            <person name="Ma J."/>
        </authorList>
    </citation>
    <scope>NUCLEOTIDE SEQUENCE [LARGE SCALE GENOMIC DNA]</scope>
    <source>
        <strain evidence="10">JCM 16703</strain>
    </source>
</reference>
<keyword evidence="2" id="KW-0723">Serine/threonine-protein kinase</keyword>
<dbReference type="EMBL" id="BAAAZH010000006">
    <property type="protein sequence ID" value="GAA4111615.1"/>
    <property type="molecule type" value="Genomic_DNA"/>
</dbReference>
<gene>
    <name evidence="9" type="ORF">GCM10022215_07470</name>
</gene>
<evidence type="ECO:0000256" key="3">
    <source>
        <dbReference type="ARBA" id="ARBA00022679"/>
    </source>
</evidence>
<dbReference type="InterPro" id="IPR017441">
    <property type="entry name" value="Protein_kinase_ATP_BS"/>
</dbReference>
<dbReference type="Gene3D" id="1.10.510.10">
    <property type="entry name" value="Transferase(Phosphotransferase) domain 1"/>
    <property type="match status" value="1"/>
</dbReference>
<dbReference type="SUPFAM" id="SSF56112">
    <property type="entry name" value="Protein kinase-like (PK-like)"/>
    <property type="match status" value="1"/>
</dbReference>
<evidence type="ECO:0000259" key="8">
    <source>
        <dbReference type="PROSITE" id="PS50011"/>
    </source>
</evidence>
<dbReference type="PROSITE" id="PS00107">
    <property type="entry name" value="PROTEIN_KINASE_ATP"/>
    <property type="match status" value="1"/>
</dbReference>
<evidence type="ECO:0000313" key="9">
    <source>
        <dbReference type="EMBL" id="GAA4111615.1"/>
    </source>
</evidence>
<evidence type="ECO:0000256" key="2">
    <source>
        <dbReference type="ARBA" id="ARBA00022527"/>
    </source>
</evidence>
<feature type="binding site" evidence="7">
    <location>
        <position position="42"/>
    </location>
    <ligand>
        <name>ATP</name>
        <dbReference type="ChEBI" id="CHEBI:30616"/>
    </ligand>
</feature>
<dbReference type="Gene3D" id="3.30.200.20">
    <property type="entry name" value="Phosphorylase Kinase, domain 1"/>
    <property type="match status" value="1"/>
</dbReference>
<evidence type="ECO:0000256" key="6">
    <source>
        <dbReference type="ARBA" id="ARBA00022840"/>
    </source>
</evidence>
<dbReference type="Proteomes" id="UP001501495">
    <property type="component" value="Unassembled WGS sequence"/>
</dbReference>
<dbReference type="InterPro" id="IPR008271">
    <property type="entry name" value="Ser/Thr_kinase_AS"/>
</dbReference>
<evidence type="ECO:0000256" key="7">
    <source>
        <dbReference type="PROSITE-ProRule" id="PRU10141"/>
    </source>
</evidence>
<keyword evidence="6 7" id="KW-0067">ATP-binding</keyword>
<evidence type="ECO:0000256" key="4">
    <source>
        <dbReference type="ARBA" id="ARBA00022741"/>
    </source>
</evidence>
<dbReference type="InterPro" id="IPR011009">
    <property type="entry name" value="Kinase-like_dom_sf"/>
</dbReference>
<dbReference type="PROSITE" id="PS00108">
    <property type="entry name" value="PROTEIN_KINASE_ST"/>
    <property type="match status" value="1"/>
</dbReference>
<keyword evidence="5" id="KW-0418">Kinase</keyword>
<accession>A0ABP7XCL8</accession>
<evidence type="ECO:0000256" key="5">
    <source>
        <dbReference type="ARBA" id="ARBA00022777"/>
    </source>
</evidence>
<keyword evidence="10" id="KW-1185">Reference proteome</keyword>
<dbReference type="SMART" id="SM00220">
    <property type="entry name" value="S_TKc"/>
    <property type="match status" value="1"/>
</dbReference>
<keyword evidence="4 7" id="KW-0547">Nucleotide-binding</keyword>
<comment type="caution">
    <text evidence="9">The sequence shown here is derived from an EMBL/GenBank/DDBJ whole genome shotgun (WGS) entry which is preliminary data.</text>
</comment>
<dbReference type="RefSeq" id="WP_344731883.1">
    <property type="nucleotide sequence ID" value="NZ_BAAAZH010000006.1"/>
</dbReference>
<dbReference type="PANTHER" id="PTHR43289">
    <property type="entry name" value="MITOGEN-ACTIVATED PROTEIN KINASE KINASE KINASE 20-RELATED"/>
    <property type="match status" value="1"/>
</dbReference>
<dbReference type="EC" id="2.7.11.1" evidence="1"/>
<dbReference type="CDD" id="cd14014">
    <property type="entry name" value="STKc_PknB_like"/>
    <property type="match status" value="1"/>
</dbReference>
<dbReference type="Pfam" id="PF00069">
    <property type="entry name" value="Pkinase"/>
    <property type="match status" value="1"/>
</dbReference>
<feature type="domain" description="Protein kinase" evidence="8">
    <location>
        <begin position="13"/>
        <end position="271"/>
    </location>
</feature>
<proteinExistence type="predicted"/>
<evidence type="ECO:0000256" key="1">
    <source>
        <dbReference type="ARBA" id="ARBA00012513"/>
    </source>
</evidence>
<organism evidence="9 10">
    <name type="scientific">Nocardioides fonticola</name>
    <dbReference type="NCBI Taxonomy" id="450363"/>
    <lineage>
        <taxon>Bacteria</taxon>
        <taxon>Bacillati</taxon>
        <taxon>Actinomycetota</taxon>
        <taxon>Actinomycetes</taxon>
        <taxon>Propionibacteriales</taxon>
        <taxon>Nocardioidaceae</taxon>
        <taxon>Nocardioides</taxon>
    </lineage>
</organism>
<dbReference type="PANTHER" id="PTHR43289:SF6">
    <property type="entry name" value="SERINE_THREONINE-PROTEIN KINASE NEKL-3"/>
    <property type="match status" value="1"/>
</dbReference>
<dbReference type="PROSITE" id="PS50011">
    <property type="entry name" value="PROTEIN_KINASE_DOM"/>
    <property type="match status" value="1"/>
</dbReference>
<evidence type="ECO:0000313" key="10">
    <source>
        <dbReference type="Proteomes" id="UP001501495"/>
    </source>
</evidence>
<keyword evidence="3" id="KW-0808">Transferase</keyword>
<protein>
    <recommendedName>
        <fullName evidence="1">non-specific serine/threonine protein kinase</fullName>
        <ecNumber evidence="1">2.7.11.1</ecNumber>
    </recommendedName>
</protein>
<dbReference type="InterPro" id="IPR000719">
    <property type="entry name" value="Prot_kinase_dom"/>
</dbReference>